<feature type="binding site" evidence="8">
    <location>
        <begin position="56"/>
        <end position="58"/>
    </location>
    <ligand>
        <name>5-amino-6-(D-ribitylamino)uracil</name>
        <dbReference type="ChEBI" id="CHEBI:15934"/>
    </ligand>
</feature>
<dbReference type="EMBL" id="MWDQ01000034">
    <property type="protein sequence ID" value="OQB74642.1"/>
    <property type="molecule type" value="Genomic_DNA"/>
</dbReference>
<feature type="binding site" evidence="8">
    <location>
        <position position="127"/>
    </location>
    <ligand>
        <name>(2S)-2-hydroxy-3-oxobutyl phosphate</name>
        <dbReference type="ChEBI" id="CHEBI:58830"/>
    </ligand>
</feature>
<dbReference type="GO" id="GO:0009231">
    <property type="term" value="P:riboflavin biosynthetic process"/>
    <property type="evidence" value="ECO:0007669"/>
    <property type="project" value="UniProtKB-UniRule"/>
</dbReference>
<dbReference type="CDD" id="cd09209">
    <property type="entry name" value="Lumazine_synthase-I"/>
    <property type="match status" value="1"/>
</dbReference>
<dbReference type="EC" id="2.5.1.78" evidence="3 8"/>
<dbReference type="Gene3D" id="3.40.50.960">
    <property type="entry name" value="Lumazine/riboflavin synthase"/>
    <property type="match status" value="1"/>
</dbReference>
<evidence type="ECO:0000256" key="3">
    <source>
        <dbReference type="ARBA" id="ARBA00012664"/>
    </source>
</evidence>
<name>A0A1V6CCJ9_UNCT6</name>
<dbReference type="GO" id="GO:0009349">
    <property type="term" value="C:riboflavin synthase complex"/>
    <property type="evidence" value="ECO:0007669"/>
    <property type="project" value="UniProtKB-UniRule"/>
</dbReference>
<evidence type="ECO:0000256" key="2">
    <source>
        <dbReference type="ARBA" id="ARBA00007424"/>
    </source>
</evidence>
<dbReference type="HAMAP" id="MF_00178">
    <property type="entry name" value="Lumazine_synth"/>
    <property type="match status" value="1"/>
</dbReference>
<comment type="pathway">
    <text evidence="1 8">Cofactor biosynthesis; riboflavin biosynthesis; riboflavin from 2-hydroxy-3-oxobutyl phosphate and 5-amino-6-(D-ribitylamino)uracil: step 1/2.</text>
</comment>
<comment type="function">
    <text evidence="8">Catalyzes the formation of 6,7-dimethyl-8-ribityllumazine by condensation of 5-amino-6-(D-ribitylamino)uracil with 3,4-dihydroxy-2-butanone 4-phosphate. This is the penultimate step in the biosynthesis of riboflavin.</text>
</comment>
<dbReference type="Proteomes" id="UP000485562">
    <property type="component" value="Unassembled WGS sequence"/>
</dbReference>
<keyword evidence="5 8" id="KW-0808">Transferase</keyword>
<comment type="caution">
    <text evidence="9">The sequence shown here is derived from an EMBL/GenBank/DDBJ whole genome shotgun (WGS) entry which is preliminary data.</text>
</comment>
<comment type="catalytic activity">
    <reaction evidence="6 8">
        <text>(2S)-2-hydroxy-3-oxobutyl phosphate + 5-amino-6-(D-ribitylamino)uracil = 6,7-dimethyl-8-(1-D-ribityl)lumazine + phosphate + 2 H2O + H(+)</text>
        <dbReference type="Rhea" id="RHEA:26152"/>
        <dbReference type="ChEBI" id="CHEBI:15377"/>
        <dbReference type="ChEBI" id="CHEBI:15378"/>
        <dbReference type="ChEBI" id="CHEBI:15934"/>
        <dbReference type="ChEBI" id="CHEBI:43474"/>
        <dbReference type="ChEBI" id="CHEBI:58201"/>
        <dbReference type="ChEBI" id="CHEBI:58830"/>
        <dbReference type="EC" id="2.5.1.78"/>
    </reaction>
</comment>
<evidence type="ECO:0000256" key="8">
    <source>
        <dbReference type="HAMAP-Rule" id="MF_00178"/>
    </source>
</evidence>
<dbReference type="PANTHER" id="PTHR21058">
    <property type="entry name" value="6,7-DIMETHYL-8-RIBITYLLUMAZINE SYNTHASE DMRL SYNTHASE LUMAZINE SYNTHASE"/>
    <property type="match status" value="1"/>
</dbReference>
<dbReference type="NCBIfam" id="TIGR00114">
    <property type="entry name" value="lumazine-synth"/>
    <property type="match status" value="1"/>
</dbReference>
<keyword evidence="4 8" id="KW-0686">Riboflavin biosynthesis</keyword>
<proteinExistence type="inferred from homology"/>
<dbReference type="GO" id="GO:0005829">
    <property type="term" value="C:cytosol"/>
    <property type="evidence" value="ECO:0007669"/>
    <property type="project" value="TreeGrafter"/>
</dbReference>
<dbReference type="FunFam" id="3.40.50.960:FF:000001">
    <property type="entry name" value="6,7-dimethyl-8-ribityllumazine synthase"/>
    <property type="match status" value="1"/>
</dbReference>
<evidence type="ECO:0000256" key="4">
    <source>
        <dbReference type="ARBA" id="ARBA00022619"/>
    </source>
</evidence>
<protein>
    <recommendedName>
        <fullName evidence="7 8">6,7-dimethyl-8-ribityllumazine synthase</fullName>
        <shortName evidence="8">DMRL synthase</shortName>
        <shortName evidence="8">LS</shortName>
        <shortName evidence="8">Lumazine synthase</shortName>
        <ecNumber evidence="3 8">2.5.1.78</ecNumber>
    </recommendedName>
</protein>
<dbReference type="InterPro" id="IPR002180">
    <property type="entry name" value="LS/RS"/>
</dbReference>
<evidence type="ECO:0000313" key="9">
    <source>
        <dbReference type="EMBL" id="OQB74642.1"/>
    </source>
</evidence>
<feature type="binding site" evidence="8">
    <location>
        <begin position="80"/>
        <end position="82"/>
    </location>
    <ligand>
        <name>5-amino-6-(D-ribitylamino)uracil</name>
        <dbReference type="ChEBI" id="CHEBI:15934"/>
    </ligand>
</feature>
<dbReference type="GO" id="GO:0000906">
    <property type="term" value="F:6,7-dimethyl-8-ribityllumazine synthase activity"/>
    <property type="evidence" value="ECO:0007669"/>
    <property type="project" value="UniProtKB-UniRule"/>
</dbReference>
<evidence type="ECO:0000256" key="6">
    <source>
        <dbReference type="ARBA" id="ARBA00048785"/>
    </source>
</evidence>
<feature type="binding site" evidence="8">
    <location>
        <begin position="85"/>
        <end position="86"/>
    </location>
    <ligand>
        <name>(2S)-2-hydroxy-3-oxobutyl phosphate</name>
        <dbReference type="ChEBI" id="CHEBI:58830"/>
    </ligand>
</feature>
<dbReference type="InterPro" id="IPR034964">
    <property type="entry name" value="LS"/>
</dbReference>
<accession>A0A1V6CCJ9</accession>
<evidence type="ECO:0000256" key="7">
    <source>
        <dbReference type="ARBA" id="ARBA00072606"/>
    </source>
</evidence>
<reference evidence="9" key="1">
    <citation type="submission" date="2017-02" db="EMBL/GenBank/DDBJ databases">
        <title>Delving into the versatile metabolic prowess of the omnipresent phylum Bacteroidetes.</title>
        <authorList>
            <person name="Nobu M.K."/>
            <person name="Mei R."/>
            <person name="Narihiro T."/>
            <person name="Kuroda K."/>
            <person name="Liu W.-T."/>
        </authorList>
    </citation>
    <scope>NUCLEOTIDE SEQUENCE</scope>
    <source>
        <strain evidence="9">ADurb.Bin131</strain>
    </source>
</reference>
<feature type="active site" description="Proton donor" evidence="8">
    <location>
        <position position="88"/>
    </location>
</feature>
<evidence type="ECO:0000256" key="1">
    <source>
        <dbReference type="ARBA" id="ARBA00004917"/>
    </source>
</evidence>
<sequence>MKIFEGNLSAEGKRFGIVASRFNEFLTKNLLDGAIDCLKRHGTRDQDIDVVWVPGSFEIGFAARKMSTMKKYDAIICLGVILRGATPHFEYVAGQVTRLLGQINSEGIVPVVYGIIIADNIEQATERAGTKMGNKGWSAALSAIEMANINQILK</sequence>
<dbReference type="UniPathway" id="UPA00275">
    <property type="reaction ID" value="UER00404"/>
</dbReference>
<organism evidence="9">
    <name type="scientific">candidate division TA06 bacterium ADurb.Bin131</name>
    <dbReference type="NCBI Taxonomy" id="1852827"/>
    <lineage>
        <taxon>Bacteria</taxon>
        <taxon>Bacteria division TA06</taxon>
    </lineage>
</organism>
<feature type="binding site" evidence="8">
    <location>
        <position position="113"/>
    </location>
    <ligand>
        <name>5-amino-6-(D-ribitylamino)uracil</name>
        <dbReference type="ChEBI" id="CHEBI:15934"/>
    </ligand>
</feature>
<comment type="similarity">
    <text evidence="2 8">Belongs to the DMRL synthase family.</text>
</comment>
<evidence type="ECO:0000256" key="5">
    <source>
        <dbReference type="ARBA" id="ARBA00022679"/>
    </source>
</evidence>
<dbReference type="InterPro" id="IPR036467">
    <property type="entry name" value="LS/RS_sf"/>
</dbReference>
<feature type="binding site" evidence="8">
    <location>
        <position position="22"/>
    </location>
    <ligand>
        <name>5-amino-6-(D-ribitylamino)uracil</name>
        <dbReference type="ChEBI" id="CHEBI:15934"/>
    </ligand>
</feature>
<dbReference type="SUPFAM" id="SSF52121">
    <property type="entry name" value="Lumazine synthase"/>
    <property type="match status" value="1"/>
</dbReference>
<dbReference type="Pfam" id="PF00885">
    <property type="entry name" value="DMRL_synthase"/>
    <property type="match status" value="1"/>
</dbReference>
<dbReference type="AlphaFoldDB" id="A0A1V6CCJ9"/>
<dbReference type="PANTHER" id="PTHR21058:SF0">
    <property type="entry name" value="6,7-DIMETHYL-8-RIBITYLLUMAZINE SYNTHASE"/>
    <property type="match status" value="1"/>
</dbReference>
<gene>
    <name evidence="8 9" type="primary">ribH</name>
    <name evidence="9" type="ORF">BWX89_00405</name>
</gene>